<feature type="domain" description="Cysteine-rich" evidence="6">
    <location>
        <begin position="125"/>
        <end position="204"/>
    </location>
</feature>
<keyword evidence="5" id="KW-0411">Iron-sulfur</keyword>
<keyword evidence="1" id="KW-0004">4Fe-4S</keyword>
<evidence type="ECO:0000313" key="8">
    <source>
        <dbReference type="EMBL" id="CDF58611.1"/>
    </source>
</evidence>
<dbReference type="EMBL" id="CAVN010000097">
    <property type="protein sequence ID" value="CDF58611.1"/>
    <property type="molecule type" value="Genomic_DNA"/>
</dbReference>
<organism evidence="8 9">
    <name type="scientific">Thermobrachium celere DSM 8682</name>
    <dbReference type="NCBI Taxonomy" id="941824"/>
    <lineage>
        <taxon>Bacteria</taxon>
        <taxon>Bacillati</taxon>
        <taxon>Bacillota</taxon>
        <taxon>Clostridia</taxon>
        <taxon>Eubacteriales</taxon>
        <taxon>Clostridiaceae</taxon>
        <taxon>Thermobrachium</taxon>
    </lineage>
</organism>
<feature type="domain" description="4Fe-4S ferredoxin-type" evidence="7">
    <location>
        <begin position="18"/>
        <end position="75"/>
    </location>
</feature>
<dbReference type="OrthoDB" id="5241828at2"/>
<evidence type="ECO:0000256" key="3">
    <source>
        <dbReference type="ARBA" id="ARBA00023002"/>
    </source>
</evidence>
<protein>
    <submittedName>
        <fullName evidence="8">Iron-sulfur protein</fullName>
    </submittedName>
</protein>
<dbReference type="AlphaFoldDB" id="R7RT98"/>
<proteinExistence type="predicted"/>
<dbReference type="GO" id="GO:0046872">
    <property type="term" value="F:metal ion binding"/>
    <property type="evidence" value="ECO:0007669"/>
    <property type="project" value="UniProtKB-KW"/>
</dbReference>
<evidence type="ECO:0000256" key="1">
    <source>
        <dbReference type="ARBA" id="ARBA00022485"/>
    </source>
</evidence>
<sequence length="352" mass="40616">MKYKFSLKIKDIVEKYNDKCYGCNLCTNHCIFLKKYIKNPKIFFQNLSIENDIDIYLPYYCFSCNTCSKICPNNIDFGVLFTELKKEISKNKKSPHIKHSIIRNHQMLSNSKIFTTIKGNATIGFMPGCSLSSYSPTLVMKIYNLLKIKYNDINLILRCCGNPSYSIGEIKKFNEIYNSLYTSLNKKNINKIITACQTCYKTLKENSPNLDIVSLWEEINNFELPKLTLEDKFYIFDSCSADENIKKSIREITKKLNLKIENMETTVSKCCGLGGCVHIVNKELYNDNLNNIKSNINSKNVITYCAGCRDSLSNIKYSYHLLELIFLEGNLTPKGPNKTHRSWINRLKLKAL</sequence>
<dbReference type="GO" id="GO:0016491">
    <property type="term" value="F:oxidoreductase activity"/>
    <property type="evidence" value="ECO:0007669"/>
    <property type="project" value="UniProtKB-KW"/>
</dbReference>
<evidence type="ECO:0000313" key="9">
    <source>
        <dbReference type="Proteomes" id="UP000014923"/>
    </source>
</evidence>
<dbReference type="Proteomes" id="UP000014923">
    <property type="component" value="Unassembled WGS sequence"/>
</dbReference>
<evidence type="ECO:0000256" key="4">
    <source>
        <dbReference type="ARBA" id="ARBA00023004"/>
    </source>
</evidence>
<gene>
    <name evidence="8" type="ORF">TCEL_00657</name>
</gene>
<dbReference type="PANTHER" id="PTHR43255:SF1">
    <property type="entry name" value="IRON-SULFUR-BINDING OXIDOREDUCTASE FADF-RELATED"/>
    <property type="match status" value="1"/>
</dbReference>
<dbReference type="GO" id="GO:0051539">
    <property type="term" value="F:4 iron, 4 sulfur cluster binding"/>
    <property type="evidence" value="ECO:0007669"/>
    <property type="project" value="UniProtKB-KW"/>
</dbReference>
<dbReference type="InterPro" id="IPR017900">
    <property type="entry name" value="4Fe4S_Fe_S_CS"/>
</dbReference>
<keyword evidence="2" id="KW-0479">Metal-binding</keyword>
<dbReference type="InterPro" id="IPR004017">
    <property type="entry name" value="Cys_rich_dom"/>
</dbReference>
<dbReference type="PANTHER" id="PTHR43255">
    <property type="entry name" value="IRON-SULFUR-BINDING OXIDOREDUCTASE FADF-RELATED-RELATED"/>
    <property type="match status" value="1"/>
</dbReference>
<evidence type="ECO:0000256" key="5">
    <source>
        <dbReference type="ARBA" id="ARBA00023014"/>
    </source>
</evidence>
<evidence type="ECO:0000259" key="6">
    <source>
        <dbReference type="Pfam" id="PF02754"/>
    </source>
</evidence>
<dbReference type="InterPro" id="IPR017896">
    <property type="entry name" value="4Fe4S_Fe-S-bd"/>
</dbReference>
<dbReference type="GO" id="GO:0005886">
    <property type="term" value="C:plasma membrane"/>
    <property type="evidence" value="ECO:0007669"/>
    <property type="project" value="TreeGrafter"/>
</dbReference>
<accession>R7RT98</accession>
<dbReference type="SUPFAM" id="SSF54862">
    <property type="entry name" value="4Fe-4S ferredoxins"/>
    <property type="match status" value="1"/>
</dbReference>
<comment type="caution">
    <text evidence="8">The sequence shown here is derived from an EMBL/GenBank/DDBJ whole genome shotgun (WGS) entry which is preliminary data.</text>
</comment>
<keyword evidence="9" id="KW-1185">Reference proteome</keyword>
<evidence type="ECO:0000259" key="7">
    <source>
        <dbReference type="Pfam" id="PF13183"/>
    </source>
</evidence>
<keyword evidence="3" id="KW-0560">Oxidoreductase</keyword>
<dbReference type="HOGENOM" id="CLU_023081_3_0_9"/>
<dbReference type="Pfam" id="PF13183">
    <property type="entry name" value="Fer4_8"/>
    <property type="match status" value="1"/>
</dbReference>
<reference evidence="8" key="1">
    <citation type="submission" date="2013-03" db="EMBL/GenBank/DDBJ databases">
        <title>Draft genome sequence of the hydrogen-ethanol-producing anaerobic alkalithermophilic Caloramator celere.</title>
        <authorList>
            <person name="Ciranna A."/>
            <person name="Larjo A."/>
            <person name="Kivisto A."/>
            <person name="Santala V."/>
            <person name="Roos C."/>
            <person name="Karp M."/>
        </authorList>
    </citation>
    <scope>NUCLEOTIDE SEQUENCE [LARGE SCALE GENOMIC DNA]</scope>
    <source>
        <strain evidence="8">DSM 8682</strain>
    </source>
</reference>
<dbReference type="InterPro" id="IPR051460">
    <property type="entry name" value="HdrC_iron-sulfur_subunit"/>
</dbReference>
<dbReference type="Pfam" id="PF02754">
    <property type="entry name" value="CCG"/>
    <property type="match status" value="2"/>
</dbReference>
<dbReference type="eggNOG" id="COG0247">
    <property type="taxonomic scope" value="Bacteria"/>
</dbReference>
<feature type="domain" description="Cysteine-rich" evidence="6">
    <location>
        <begin position="235"/>
        <end position="309"/>
    </location>
</feature>
<dbReference type="PROSITE" id="PS00198">
    <property type="entry name" value="4FE4S_FER_1"/>
    <property type="match status" value="1"/>
</dbReference>
<dbReference type="RefSeq" id="WP_018662881.1">
    <property type="nucleotide sequence ID" value="NZ_HF952018.1"/>
</dbReference>
<evidence type="ECO:0000256" key="2">
    <source>
        <dbReference type="ARBA" id="ARBA00022723"/>
    </source>
</evidence>
<keyword evidence="4" id="KW-0408">Iron</keyword>
<name>R7RT98_9CLOT</name>